<keyword evidence="10" id="KW-1185">Reference proteome</keyword>
<evidence type="ECO:0000259" key="8">
    <source>
        <dbReference type="Pfam" id="PF09335"/>
    </source>
</evidence>
<dbReference type="PANTHER" id="PTHR30353">
    <property type="entry name" value="INNER MEMBRANE PROTEIN DEDA-RELATED"/>
    <property type="match status" value="1"/>
</dbReference>
<comment type="subcellular location">
    <subcellularLocation>
        <location evidence="1 7">Cell membrane</location>
        <topology evidence="1 7">Multi-pass membrane protein</topology>
    </subcellularLocation>
</comment>
<dbReference type="EMBL" id="CP043046">
    <property type="protein sequence ID" value="QEI06776.1"/>
    <property type="molecule type" value="Genomic_DNA"/>
</dbReference>
<feature type="transmembrane region" description="Helical" evidence="7">
    <location>
        <begin position="178"/>
        <end position="196"/>
    </location>
</feature>
<name>A0A5C0AYK0_9BURK</name>
<reference evidence="9 10" key="1">
    <citation type="submission" date="2019-08" db="EMBL/GenBank/DDBJ databases">
        <title>Amphibian skin-associated Pigmentiphaga: genome sequence and occurrence across geography and hosts.</title>
        <authorList>
            <person name="Bletz M.C."/>
            <person name="Bunk B."/>
            <person name="Sproeer C."/>
            <person name="Biwer P."/>
            <person name="Reiter S."/>
            <person name="Rabemananjara F.C.E."/>
            <person name="Schulz S."/>
            <person name="Overmann J."/>
            <person name="Vences M."/>
        </authorList>
    </citation>
    <scope>NUCLEOTIDE SEQUENCE [LARGE SCALE GENOMIC DNA]</scope>
    <source>
        <strain evidence="9 10">Mada1488</strain>
    </source>
</reference>
<dbReference type="RefSeq" id="WP_148815721.1">
    <property type="nucleotide sequence ID" value="NZ_CP043046.1"/>
</dbReference>
<evidence type="ECO:0000256" key="4">
    <source>
        <dbReference type="ARBA" id="ARBA00022692"/>
    </source>
</evidence>
<evidence type="ECO:0000256" key="5">
    <source>
        <dbReference type="ARBA" id="ARBA00022989"/>
    </source>
</evidence>
<organism evidence="9 10">
    <name type="scientific">Pigmentiphaga aceris</name>
    <dbReference type="NCBI Taxonomy" id="1940612"/>
    <lineage>
        <taxon>Bacteria</taxon>
        <taxon>Pseudomonadati</taxon>
        <taxon>Pseudomonadota</taxon>
        <taxon>Betaproteobacteria</taxon>
        <taxon>Burkholderiales</taxon>
        <taxon>Alcaligenaceae</taxon>
        <taxon>Pigmentiphaga</taxon>
    </lineage>
</organism>
<evidence type="ECO:0000256" key="2">
    <source>
        <dbReference type="ARBA" id="ARBA00010792"/>
    </source>
</evidence>
<dbReference type="AlphaFoldDB" id="A0A5C0AYK0"/>
<comment type="similarity">
    <text evidence="2 7">Belongs to the DedA family.</text>
</comment>
<protein>
    <submittedName>
        <fullName evidence="9">DedA family protein</fullName>
    </submittedName>
</protein>
<evidence type="ECO:0000256" key="1">
    <source>
        <dbReference type="ARBA" id="ARBA00004651"/>
    </source>
</evidence>
<keyword evidence="4 7" id="KW-0812">Transmembrane</keyword>
<sequence>MDSYVSQVISFIETHQLWAGPVIALLCLGESMILVGLFIPATALLILIGGLVGAGALPLTTVLAWGIAGAIVGDAISYYLGRWMGPGILRWGPLRSQRTPVARARLAFSRYGFMAVLVGRFLGPIRSTIPLVAGIMRMPNRSFQLANVLSAIAWVPVMLAPGYIGARTLGAADNANQIGMIVGSGLSVVVGVWLLVSMMRKRKRQPPATKP</sequence>
<feature type="transmembrane region" description="Helical" evidence="7">
    <location>
        <begin position="145"/>
        <end position="166"/>
    </location>
</feature>
<evidence type="ECO:0000256" key="7">
    <source>
        <dbReference type="RuleBase" id="RU367016"/>
    </source>
</evidence>
<dbReference type="PANTHER" id="PTHR30353:SF15">
    <property type="entry name" value="INNER MEMBRANE PROTEIN YABI"/>
    <property type="match status" value="1"/>
</dbReference>
<gene>
    <name evidence="9" type="ORF">FXN63_13745</name>
</gene>
<keyword evidence="5 7" id="KW-1133">Transmembrane helix</keyword>
<dbReference type="InterPro" id="IPR032818">
    <property type="entry name" value="DedA-like"/>
</dbReference>
<proteinExistence type="inferred from homology"/>
<dbReference type="OrthoDB" id="9780918at2"/>
<keyword evidence="6 7" id="KW-0472">Membrane</keyword>
<evidence type="ECO:0000256" key="3">
    <source>
        <dbReference type="ARBA" id="ARBA00022475"/>
    </source>
</evidence>
<evidence type="ECO:0000256" key="6">
    <source>
        <dbReference type="ARBA" id="ARBA00023136"/>
    </source>
</evidence>
<dbReference type="Pfam" id="PF09335">
    <property type="entry name" value="VTT_dom"/>
    <property type="match status" value="1"/>
</dbReference>
<dbReference type="Proteomes" id="UP000325161">
    <property type="component" value="Chromosome"/>
</dbReference>
<dbReference type="InterPro" id="IPR032816">
    <property type="entry name" value="VTT_dom"/>
</dbReference>
<accession>A0A5C0AYK0</accession>
<keyword evidence="3 7" id="KW-1003">Cell membrane</keyword>
<dbReference type="KEGG" id="pacr:FXN63_13745"/>
<feature type="domain" description="VTT" evidence="8">
    <location>
        <begin position="39"/>
        <end position="163"/>
    </location>
</feature>
<feature type="transmembrane region" description="Helical" evidence="7">
    <location>
        <begin position="33"/>
        <end position="56"/>
    </location>
</feature>
<evidence type="ECO:0000313" key="10">
    <source>
        <dbReference type="Proteomes" id="UP000325161"/>
    </source>
</evidence>
<feature type="transmembrane region" description="Helical" evidence="7">
    <location>
        <begin position="62"/>
        <end position="81"/>
    </location>
</feature>
<evidence type="ECO:0000313" key="9">
    <source>
        <dbReference type="EMBL" id="QEI06776.1"/>
    </source>
</evidence>
<dbReference type="GO" id="GO:0005886">
    <property type="term" value="C:plasma membrane"/>
    <property type="evidence" value="ECO:0007669"/>
    <property type="project" value="UniProtKB-SubCell"/>
</dbReference>